<evidence type="ECO:0000313" key="2">
    <source>
        <dbReference type="EMBL" id="GAO44662.1"/>
    </source>
</evidence>
<accession>A0A0E9N3V4</accession>
<dbReference type="RefSeq" id="WP_052956008.1">
    <property type="nucleotide sequence ID" value="NZ_BBWV01000003.1"/>
</dbReference>
<dbReference type="Gene3D" id="2.60.40.10">
    <property type="entry name" value="Immunoglobulins"/>
    <property type="match status" value="1"/>
</dbReference>
<comment type="caution">
    <text evidence="2">The sequence shown here is derived from an EMBL/GenBank/DDBJ whole genome shotgun (WGS) entry which is preliminary data.</text>
</comment>
<dbReference type="InterPro" id="IPR013783">
    <property type="entry name" value="Ig-like_fold"/>
</dbReference>
<sequence>MKHQTIKWAAAICLFLAVAASCSKADSNFRDYLKEREIIYPGNVEQLTVYSGYKRVLVTWLPNTDPSIVSYRVFWNNGNDSLEIPASTHQASDTIRQLITGLPESTTNFFVYSYDQQGNRSTLRQVLNVKVYGDNYLSGLYNRNLSSLSMNEDGGLVTTWGIPDTVNVRTEIRYTNIRGEGKTVFLGPDDFEKTLPEWKEGTKVYYQSYYKPSSQAIDTFAVAGVDSMDRKVKDMLDAKREGWYYSMGTLDRPSTALASFEEWKWVYFNGDGEYQFQIAPSVFANTTLQVYMTINEDNTVNILSKSGSEAGLSVVADGACTYDPVGRVFYLKYMYLNASGLYRKFDEVLYAE</sequence>
<keyword evidence="1" id="KW-0732">Signal</keyword>
<proteinExistence type="predicted"/>
<organism evidence="2 3">
    <name type="scientific">Flavihumibacter petaseus NBRC 106054</name>
    <dbReference type="NCBI Taxonomy" id="1220578"/>
    <lineage>
        <taxon>Bacteria</taxon>
        <taxon>Pseudomonadati</taxon>
        <taxon>Bacteroidota</taxon>
        <taxon>Chitinophagia</taxon>
        <taxon>Chitinophagales</taxon>
        <taxon>Chitinophagaceae</taxon>
        <taxon>Flavihumibacter</taxon>
    </lineage>
</organism>
<dbReference type="Proteomes" id="UP000033121">
    <property type="component" value="Unassembled WGS sequence"/>
</dbReference>
<reference evidence="2 3" key="1">
    <citation type="submission" date="2015-04" db="EMBL/GenBank/DDBJ databases">
        <title>Whole genome shotgun sequence of Flavihumibacter petaseus NBRC 106054.</title>
        <authorList>
            <person name="Miyazawa S."/>
            <person name="Hosoyama A."/>
            <person name="Hashimoto M."/>
            <person name="Noguchi M."/>
            <person name="Tsuchikane K."/>
            <person name="Ohji S."/>
            <person name="Yamazoe A."/>
            <person name="Ichikawa N."/>
            <person name="Kimura A."/>
            <person name="Fujita N."/>
        </authorList>
    </citation>
    <scope>NUCLEOTIDE SEQUENCE [LARGE SCALE GENOMIC DNA]</scope>
    <source>
        <strain evidence="2 3">NBRC 106054</strain>
    </source>
</reference>
<feature type="chain" id="PRO_5002429886" description="Fibronectin type-III domain-containing protein" evidence="1">
    <location>
        <begin position="26"/>
        <end position="352"/>
    </location>
</feature>
<protein>
    <recommendedName>
        <fullName evidence="4">Fibronectin type-III domain-containing protein</fullName>
    </recommendedName>
</protein>
<dbReference type="PROSITE" id="PS51257">
    <property type="entry name" value="PROKAR_LIPOPROTEIN"/>
    <property type="match status" value="1"/>
</dbReference>
<name>A0A0E9N3V4_9BACT</name>
<gene>
    <name evidence="2" type="ORF">FPE01S_03_07010</name>
</gene>
<evidence type="ECO:0000256" key="1">
    <source>
        <dbReference type="SAM" id="SignalP"/>
    </source>
</evidence>
<dbReference type="EMBL" id="BBWV01000003">
    <property type="protein sequence ID" value="GAO44662.1"/>
    <property type="molecule type" value="Genomic_DNA"/>
</dbReference>
<feature type="signal peptide" evidence="1">
    <location>
        <begin position="1"/>
        <end position="25"/>
    </location>
</feature>
<evidence type="ECO:0000313" key="3">
    <source>
        <dbReference type="Proteomes" id="UP000033121"/>
    </source>
</evidence>
<dbReference type="STRING" id="1220578.FPE01S_03_07010"/>
<dbReference type="AlphaFoldDB" id="A0A0E9N3V4"/>
<evidence type="ECO:0008006" key="4">
    <source>
        <dbReference type="Google" id="ProtNLM"/>
    </source>
</evidence>
<keyword evidence="3" id="KW-1185">Reference proteome</keyword>
<dbReference type="OrthoDB" id="1043438at2"/>
<dbReference type="Pfam" id="PF16389">
    <property type="entry name" value="DUF4998"/>
    <property type="match status" value="1"/>
</dbReference>